<dbReference type="AlphaFoldDB" id="A0A6S7LQI1"/>
<dbReference type="GO" id="GO:0034198">
    <property type="term" value="P:cellular response to amino acid starvation"/>
    <property type="evidence" value="ECO:0007669"/>
    <property type="project" value="TreeGrafter"/>
</dbReference>
<dbReference type="OrthoDB" id="39497at2759"/>
<dbReference type="GO" id="GO:0005096">
    <property type="term" value="F:GTPase activator activity"/>
    <property type="evidence" value="ECO:0007669"/>
    <property type="project" value="InterPro"/>
</dbReference>
<protein>
    <submittedName>
        <fullName evidence="1">Uncharacterized protein</fullName>
    </submittedName>
</protein>
<sequence length="197" mass="23193">MKTSVDWKSLTIPACLPVTTDYKPDKRLLNNHYKLYTYDLYLDADNDLSNKDDVERVVMKPEEQLKEFISQRIGQGFQLVCSGTPQERAIYFSPISQPRSGVIPQGTPDEEYFFMMGRNFHKLTYTLSSDQVSFIRYHPTHVINVHPVSYSYRLWSDCTQQYVKMNTPFVHDDLTNYNWNYMDQYIARDQDCLGLIE</sequence>
<dbReference type="GO" id="GO:0005765">
    <property type="term" value="C:lysosomal membrane"/>
    <property type="evidence" value="ECO:0007669"/>
    <property type="project" value="TreeGrafter"/>
</dbReference>
<dbReference type="Proteomes" id="UP001152795">
    <property type="component" value="Unassembled WGS sequence"/>
</dbReference>
<comment type="caution">
    <text evidence="1">The sequence shown here is derived from an EMBL/GenBank/DDBJ whole genome shotgun (WGS) entry which is preliminary data.</text>
</comment>
<evidence type="ECO:0000313" key="2">
    <source>
        <dbReference type="Proteomes" id="UP001152795"/>
    </source>
</evidence>
<dbReference type="InterPro" id="IPR027244">
    <property type="entry name" value="IML1"/>
</dbReference>
<accession>A0A6S7LQI1</accession>
<feature type="non-terminal residue" evidence="1">
    <location>
        <position position="197"/>
    </location>
</feature>
<evidence type="ECO:0000313" key="1">
    <source>
        <dbReference type="EMBL" id="CAB4038099.1"/>
    </source>
</evidence>
<dbReference type="PANTHER" id="PTHR13179:SF8">
    <property type="entry name" value="GATOR COMPLEX PROTEIN DEPDC5"/>
    <property type="match status" value="1"/>
</dbReference>
<dbReference type="EMBL" id="CACRXK020023805">
    <property type="protein sequence ID" value="CAB4038099.1"/>
    <property type="molecule type" value="Genomic_DNA"/>
</dbReference>
<keyword evidence="2" id="KW-1185">Reference proteome</keyword>
<gene>
    <name evidence="1" type="ORF">PACLA_8A088347</name>
</gene>
<dbReference type="GO" id="GO:0010508">
    <property type="term" value="P:positive regulation of autophagy"/>
    <property type="evidence" value="ECO:0007669"/>
    <property type="project" value="TreeGrafter"/>
</dbReference>
<proteinExistence type="predicted"/>
<dbReference type="GO" id="GO:1990130">
    <property type="term" value="C:GATOR1 complex"/>
    <property type="evidence" value="ECO:0007669"/>
    <property type="project" value="TreeGrafter"/>
</dbReference>
<name>A0A6S7LQI1_PARCT</name>
<dbReference type="PANTHER" id="PTHR13179">
    <property type="entry name" value="DEP DOMAIN CONTAINING PROTEIN 5"/>
    <property type="match status" value="1"/>
</dbReference>
<organism evidence="1 2">
    <name type="scientific">Paramuricea clavata</name>
    <name type="common">Red gorgonian</name>
    <name type="synonym">Violescent sea-whip</name>
    <dbReference type="NCBI Taxonomy" id="317549"/>
    <lineage>
        <taxon>Eukaryota</taxon>
        <taxon>Metazoa</taxon>
        <taxon>Cnidaria</taxon>
        <taxon>Anthozoa</taxon>
        <taxon>Octocorallia</taxon>
        <taxon>Malacalcyonacea</taxon>
        <taxon>Plexauridae</taxon>
        <taxon>Paramuricea</taxon>
    </lineage>
</organism>
<dbReference type="GO" id="GO:1904262">
    <property type="term" value="P:negative regulation of TORC1 signaling"/>
    <property type="evidence" value="ECO:0007669"/>
    <property type="project" value="TreeGrafter"/>
</dbReference>
<reference evidence="1" key="1">
    <citation type="submission" date="2020-04" db="EMBL/GenBank/DDBJ databases">
        <authorList>
            <person name="Alioto T."/>
            <person name="Alioto T."/>
            <person name="Gomez Garrido J."/>
        </authorList>
    </citation>
    <scope>NUCLEOTIDE SEQUENCE</scope>
    <source>
        <strain evidence="1">A484AB</strain>
    </source>
</reference>